<protein>
    <submittedName>
        <fullName evidence="1">CRISPR-associated endonuclease Cas6</fullName>
        <ecNumber evidence="1">3.1.-.-</ecNumber>
    </submittedName>
</protein>
<dbReference type="GO" id="GO:0016787">
    <property type="term" value="F:hydrolase activity"/>
    <property type="evidence" value="ECO:0007669"/>
    <property type="project" value="UniProtKB-KW"/>
</dbReference>
<name>A0A1J5T6C3_9ZZZZ</name>
<dbReference type="EC" id="3.1.-.-" evidence="1"/>
<evidence type="ECO:0000313" key="1">
    <source>
        <dbReference type="EMBL" id="OIR16442.1"/>
    </source>
</evidence>
<keyword evidence="1" id="KW-0378">Hydrolase</keyword>
<dbReference type="GO" id="GO:0004519">
    <property type="term" value="F:endonuclease activity"/>
    <property type="evidence" value="ECO:0007669"/>
    <property type="project" value="UniProtKB-KW"/>
</dbReference>
<comment type="caution">
    <text evidence="1">The sequence shown here is derived from an EMBL/GenBank/DDBJ whole genome shotgun (WGS) entry which is preliminary data.</text>
</comment>
<keyword evidence="1" id="KW-0255">Endonuclease</keyword>
<keyword evidence="1" id="KW-0540">Nuclease</keyword>
<reference evidence="1" key="1">
    <citation type="submission" date="2016-10" db="EMBL/GenBank/DDBJ databases">
        <title>Sequence of Gallionella enrichment culture.</title>
        <authorList>
            <person name="Poehlein A."/>
            <person name="Muehling M."/>
            <person name="Daniel R."/>
        </authorList>
    </citation>
    <scope>NUCLEOTIDE SEQUENCE</scope>
</reference>
<dbReference type="AlphaFoldDB" id="A0A1J5T6C3"/>
<dbReference type="NCBIfam" id="TIGR02807">
    <property type="entry name" value="cas6_cmx6"/>
    <property type="match status" value="1"/>
</dbReference>
<proteinExistence type="predicted"/>
<dbReference type="EMBL" id="MLJW01000007">
    <property type="protein sequence ID" value="OIR16442.1"/>
    <property type="molecule type" value="Genomic_DNA"/>
</dbReference>
<sequence length="200" mass="21935">MTAPHTEMIDVVFEISGGTLPTAYPYTLWDELVRLVPQLGEDENVGVIPLRMATSKEGMLLPKRAKLVLRLPHALADIVSDLAQKQMRVADSLIQLGSCKKRPISHYPTLHSHLVTGADDEIAFMQEVESALAGMGVEAKLICGQRLTLTNGERAIKGYSLVLHDLSPEDSLRVQYSGLGKERRLGCGIFVPYKVISGLE</sequence>
<accession>A0A1J5T6C3</accession>
<organism evidence="1">
    <name type="scientific">mine drainage metagenome</name>
    <dbReference type="NCBI Taxonomy" id="410659"/>
    <lineage>
        <taxon>unclassified sequences</taxon>
        <taxon>metagenomes</taxon>
        <taxon>ecological metagenomes</taxon>
    </lineage>
</organism>
<gene>
    <name evidence="1" type="primary">cas6_2</name>
    <name evidence="1" type="ORF">GALL_31670</name>
</gene>
<dbReference type="Pfam" id="PF09559">
    <property type="entry name" value="Cas6"/>
    <property type="match status" value="1"/>
</dbReference>
<dbReference type="InterPro" id="IPR014174">
    <property type="entry name" value="CRISPR-assoc_prot_Cas6/Cmx6"/>
</dbReference>